<dbReference type="PANTHER" id="PTHR11527">
    <property type="entry name" value="HEAT-SHOCK PROTEIN 20 FAMILY MEMBER"/>
    <property type="match status" value="1"/>
</dbReference>
<reference evidence="4 5" key="1">
    <citation type="submission" date="2016-10" db="EMBL/GenBank/DDBJ databases">
        <authorList>
            <person name="de Groot N.N."/>
        </authorList>
    </citation>
    <scope>NUCLEOTIDE SEQUENCE [LARGE SCALE GENOMIC DNA]</scope>
    <source>
        <strain evidence="4 5">AA1</strain>
    </source>
</reference>
<dbReference type="Pfam" id="PF00011">
    <property type="entry name" value="HSP20"/>
    <property type="match status" value="1"/>
</dbReference>
<evidence type="ECO:0000313" key="4">
    <source>
        <dbReference type="EMBL" id="SCY26980.1"/>
    </source>
</evidence>
<gene>
    <name evidence="4" type="ORF">SAMN05216233_10649</name>
</gene>
<accession>A0A1G5EJW2</accession>
<evidence type="ECO:0000256" key="2">
    <source>
        <dbReference type="RuleBase" id="RU003616"/>
    </source>
</evidence>
<dbReference type="Gene3D" id="2.60.40.790">
    <property type="match status" value="1"/>
</dbReference>
<dbReference type="SUPFAM" id="SSF49764">
    <property type="entry name" value="HSP20-like chaperones"/>
    <property type="match status" value="1"/>
</dbReference>
<dbReference type="AlphaFoldDB" id="A0A1G5EJW2"/>
<dbReference type="InterPro" id="IPR002068">
    <property type="entry name" value="A-crystallin/Hsp20_dom"/>
</dbReference>
<proteinExistence type="inferred from homology"/>
<dbReference type="InterPro" id="IPR008978">
    <property type="entry name" value="HSP20-like_chaperone"/>
</dbReference>
<name>A0A1G5EJW2_9BACT</name>
<feature type="domain" description="SHSP" evidence="3">
    <location>
        <begin position="36"/>
        <end position="146"/>
    </location>
</feature>
<comment type="similarity">
    <text evidence="1 2">Belongs to the small heat shock protein (HSP20) family.</text>
</comment>
<evidence type="ECO:0000256" key="1">
    <source>
        <dbReference type="PROSITE-ProRule" id="PRU00285"/>
    </source>
</evidence>
<evidence type="ECO:0000313" key="5">
    <source>
        <dbReference type="Proteomes" id="UP000198870"/>
    </source>
</evidence>
<protein>
    <submittedName>
        <fullName evidence="4">HSP20 family protein</fullName>
    </submittedName>
</protein>
<dbReference type="Proteomes" id="UP000198870">
    <property type="component" value="Unassembled WGS sequence"/>
</dbReference>
<dbReference type="STRING" id="419481.SAMN05216233_10649"/>
<organism evidence="4 5">
    <name type="scientific">Desulfoluna spongiiphila</name>
    <dbReference type="NCBI Taxonomy" id="419481"/>
    <lineage>
        <taxon>Bacteria</taxon>
        <taxon>Pseudomonadati</taxon>
        <taxon>Thermodesulfobacteriota</taxon>
        <taxon>Desulfobacteria</taxon>
        <taxon>Desulfobacterales</taxon>
        <taxon>Desulfolunaceae</taxon>
        <taxon>Desulfoluna</taxon>
    </lineage>
</organism>
<dbReference type="CDD" id="cd06464">
    <property type="entry name" value="ACD_sHsps-like"/>
    <property type="match status" value="1"/>
</dbReference>
<sequence>MELVRFNPFATAPSVNSRLNRMFDDFFSDSGRLLSNTAKNWSPEVDIYEEDGKVVVKADLPGIEKKDITISVEDGILTLKGERKAEETSDDKTVYRRERFYGSFERAFRLSPKTDPDTIEAEFKNGVLHITIPRAVQPAGKEITIQ</sequence>
<evidence type="ECO:0000259" key="3">
    <source>
        <dbReference type="PROSITE" id="PS01031"/>
    </source>
</evidence>
<dbReference type="PROSITE" id="PS01031">
    <property type="entry name" value="SHSP"/>
    <property type="match status" value="1"/>
</dbReference>
<dbReference type="EMBL" id="FMUX01000006">
    <property type="protein sequence ID" value="SCY26980.1"/>
    <property type="molecule type" value="Genomic_DNA"/>
</dbReference>
<dbReference type="RefSeq" id="WP_175469626.1">
    <property type="nucleotide sequence ID" value="NZ_FMUX01000006.1"/>
</dbReference>
<dbReference type="InterPro" id="IPR031107">
    <property type="entry name" value="Small_HSP"/>
</dbReference>
<keyword evidence="5" id="KW-1185">Reference proteome</keyword>